<reference evidence="3" key="3">
    <citation type="submission" date="2021-05" db="EMBL/GenBank/DDBJ databases">
        <title>Protein family content uncovers lineage relationships and bacterial pathway maintenance mechanisms in DPANN archaea.</title>
        <authorList>
            <person name="Castelle C.J."/>
            <person name="Meheust R."/>
            <person name="Jaffe A.L."/>
            <person name="Seitz K."/>
            <person name="Gong X."/>
            <person name="Baker B.J."/>
            <person name="Banfield J.F."/>
        </authorList>
    </citation>
    <scope>NUCLEOTIDE SEQUENCE</scope>
    <source>
        <strain evidence="3">RIFCSPHIGHO2_01_FULL_GW2011_AR10_43_9</strain>
    </source>
</reference>
<reference evidence="3" key="2">
    <citation type="submission" date="2021-03" db="EMBL/GenBank/DDBJ databases">
        <authorList>
            <person name="Jaffe A."/>
        </authorList>
    </citation>
    <scope>NUCLEOTIDE SEQUENCE</scope>
    <source>
        <strain evidence="3">RIFCSPHIGHO2_01_FULL_GW2011_AR10_43_9</strain>
    </source>
</reference>
<comment type="caution">
    <text evidence="2">The sequence shown here is derived from an EMBL/GenBank/DDBJ whole genome shotgun (WGS) entry which is preliminary data.</text>
</comment>
<dbReference type="EMBL" id="JAGVWF010000006">
    <property type="protein sequence ID" value="MBS3058882.1"/>
    <property type="molecule type" value="Genomic_DNA"/>
</dbReference>
<organism evidence="2 4">
    <name type="scientific">Candidatus Iainarchaeum sp</name>
    <dbReference type="NCBI Taxonomy" id="3101447"/>
    <lineage>
        <taxon>Archaea</taxon>
        <taxon>Candidatus Iainarchaeota</taxon>
        <taxon>Candidatus Iainarchaeia</taxon>
        <taxon>Candidatus Iainarchaeales</taxon>
        <taxon>Candidatus Iainarchaeaceae</taxon>
        <taxon>Candidatus Iainarchaeum</taxon>
    </lineage>
</organism>
<gene>
    <name evidence="2" type="ORF">HA237_05115</name>
    <name evidence="3" type="ORF">J4224_00470</name>
</gene>
<feature type="region of interest" description="Disordered" evidence="1">
    <location>
        <begin position="1"/>
        <end position="23"/>
    </location>
</feature>
<sequence length="79" mass="9556">MALSFRKLNPFRKKSHPKPMTEKQFEKVKANIPLMDIKQIEAEITRLTKLSKSRPLNEQELVLFNLLFKEKPRKQYWEK</sequence>
<dbReference type="EMBL" id="DUFG01000025">
    <property type="protein sequence ID" value="HIH08718.1"/>
    <property type="molecule type" value="Genomic_DNA"/>
</dbReference>
<protein>
    <submittedName>
        <fullName evidence="2">Uncharacterized protein</fullName>
    </submittedName>
</protein>
<evidence type="ECO:0000313" key="3">
    <source>
        <dbReference type="EMBL" id="MBS3058882.1"/>
    </source>
</evidence>
<accession>A0A7J4IT71</accession>
<proteinExistence type="predicted"/>
<name>A0A7J4IT71_9ARCH</name>
<evidence type="ECO:0000313" key="4">
    <source>
        <dbReference type="Proteomes" id="UP000577419"/>
    </source>
</evidence>
<reference evidence="4" key="1">
    <citation type="journal article" date="2020" name="bioRxiv">
        <title>A rank-normalized archaeal taxonomy based on genome phylogeny resolves widespread incomplete and uneven classifications.</title>
        <authorList>
            <person name="Rinke C."/>
            <person name="Chuvochina M."/>
            <person name="Mussig A.J."/>
            <person name="Chaumeil P.-A."/>
            <person name="Waite D.W."/>
            <person name="Whitman W.B."/>
            <person name="Parks D.H."/>
            <person name="Hugenholtz P."/>
        </authorList>
    </citation>
    <scope>NUCLEOTIDE SEQUENCE [LARGE SCALE GENOMIC DNA]</scope>
</reference>
<evidence type="ECO:0000256" key="1">
    <source>
        <dbReference type="SAM" id="MobiDB-lite"/>
    </source>
</evidence>
<dbReference type="AlphaFoldDB" id="A0A7J4IT71"/>
<evidence type="ECO:0000313" key="2">
    <source>
        <dbReference type="EMBL" id="HIH08718.1"/>
    </source>
</evidence>
<dbReference type="Proteomes" id="UP000577419">
    <property type="component" value="Unassembled WGS sequence"/>
</dbReference>
<dbReference type="Proteomes" id="UP000683213">
    <property type="component" value="Unassembled WGS sequence"/>
</dbReference>